<protein>
    <submittedName>
        <fullName evidence="2">Pseudaminic acid synthase</fullName>
        <ecNumber evidence="2">2.5.1.97</ecNumber>
    </submittedName>
</protein>
<keyword evidence="3" id="KW-1185">Reference proteome</keyword>
<dbReference type="SMART" id="SM00858">
    <property type="entry name" value="SAF"/>
    <property type="match status" value="1"/>
</dbReference>
<organism evidence="2 3">
    <name type="scientific">Jeotgalibacillus terrae</name>
    <dbReference type="NCBI Taxonomy" id="587735"/>
    <lineage>
        <taxon>Bacteria</taxon>
        <taxon>Bacillati</taxon>
        <taxon>Bacillota</taxon>
        <taxon>Bacilli</taxon>
        <taxon>Bacillales</taxon>
        <taxon>Caryophanaceae</taxon>
        <taxon>Jeotgalibacillus</taxon>
    </lineage>
</organism>
<dbReference type="InterPro" id="IPR020030">
    <property type="entry name" value="Pseudaminic_synth_PseI"/>
</dbReference>
<dbReference type="GO" id="GO:0016740">
    <property type="term" value="F:transferase activity"/>
    <property type="evidence" value="ECO:0007669"/>
    <property type="project" value="UniProtKB-KW"/>
</dbReference>
<dbReference type="InterPro" id="IPR013132">
    <property type="entry name" value="PseI/NeuA/B-like_N"/>
</dbReference>
<dbReference type="PROSITE" id="PS50844">
    <property type="entry name" value="AFP_LIKE"/>
    <property type="match status" value="1"/>
</dbReference>
<evidence type="ECO:0000313" key="3">
    <source>
        <dbReference type="Proteomes" id="UP001597561"/>
    </source>
</evidence>
<gene>
    <name evidence="2" type="primary">pseI</name>
    <name evidence="2" type="ORF">ACFS5P_01130</name>
</gene>
<dbReference type="InterPro" id="IPR006190">
    <property type="entry name" value="SAF_AFP_Neu5Ac"/>
</dbReference>
<dbReference type="SUPFAM" id="SSF51569">
    <property type="entry name" value="Aldolase"/>
    <property type="match status" value="1"/>
</dbReference>
<dbReference type="Proteomes" id="UP001597561">
    <property type="component" value="Unassembled WGS sequence"/>
</dbReference>
<dbReference type="EMBL" id="JBHUPG010000001">
    <property type="protein sequence ID" value="MFD2910471.1"/>
    <property type="molecule type" value="Genomic_DNA"/>
</dbReference>
<dbReference type="InterPro" id="IPR013974">
    <property type="entry name" value="SAF"/>
</dbReference>
<name>A0ABW5ZDP4_9BACL</name>
<dbReference type="RefSeq" id="WP_204730196.1">
    <property type="nucleotide sequence ID" value="NZ_JAFBDK010000014.1"/>
</dbReference>
<dbReference type="NCBIfam" id="TIGR03586">
    <property type="entry name" value="PseI"/>
    <property type="match status" value="1"/>
</dbReference>
<keyword evidence="2" id="KW-0808">Transferase</keyword>
<dbReference type="Gene3D" id="3.90.1210.10">
    <property type="entry name" value="Antifreeze-like/N-acetylneuraminic acid synthase C-terminal domain"/>
    <property type="match status" value="1"/>
</dbReference>
<evidence type="ECO:0000313" key="2">
    <source>
        <dbReference type="EMBL" id="MFD2910471.1"/>
    </source>
</evidence>
<dbReference type="PANTHER" id="PTHR42966">
    <property type="entry name" value="N-ACETYLNEURAMINATE SYNTHASE"/>
    <property type="match status" value="1"/>
</dbReference>
<dbReference type="Gene3D" id="3.20.20.70">
    <property type="entry name" value="Aldolase class I"/>
    <property type="match status" value="1"/>
</dbReference>
<evidence type="ECO:0000259" key="1">
    <source>
        <dbReference type="PROSITE" id="PS50844"/>
    </source>
</evidence>
<feature type="domain" description="AFP-like" evidence="1">
    <location>
        <begin position="289"/>
        <end position="345"/>
    </location>
</feature>
<comment type="caution">
    <text evidence="2">The sequence shown here is derived from an EMBL/GenBank/DDBJ whole genome shotgun (WGS) entry which is preliminary data.</text>
</comment>
<dbReference type="InterPro" id="IPR057736">
    <property type="entry name" value="SAF_PseI/NeuA/NeuB"/>
</dbReference>
<accession>A0ABW5ZDP4</accession>
<dbReference type="InterPro" id="IPR051690">
    <property type="entry name" value="PseI-like"/>
</dbReference>
<dbReference type="Pfam" id="PF03102">
    <property type="entry name" value="NeuB"/>
    <property type="match status" value="1"/>
</dbReference>
<dbReference type="Pfam" id="PF08666">
    <property type="entry name" value="SAF"/>
    <property type="match status" value="1"/>
</dbReference>
<dbReference type="EC" id="2.5.1.97" evidence="2"/>
<dbReference type="InterPro" id="IPR036732">
    <property type="entry name" value="AFP_Neu5c_C_sf"/>
</dbReference>
<dbReference type="InterPro" id="IPR013785">
    <property type="entry name" value="Aldolase_TIM"/>
</dbReference>
<reference evidence="3" key="1">
    <citation type="journal article" date="2019" name="Int. J. Syst. Evol. Microbiol.">
        <title>The Global Catalogue of Microorganisms (GCM) 10K type strain sequencing project: providing services to taxonomists for standard genome sequencing and annotation.</title>
        <authorList>
            <consortium name="The Broad Institute Genomics Platform"/>
            <consortium name="The Broad Institute Genome Sequencing Center for Infectious Disease"/>
            <person name="Wu L."/>
            <person name="Ma J."/>
        </authorList>
    </citation>
    <scope>NUCLEOTIDE SEQUENCE [LARGE SCALE GENOMIC DNA]</scope>
    <source>
        <strain evidence="3">KCTC 13528</strain>
    </source>
</reference>
<dbReference type="PANTHER" id="PTHR42966:SF2">
    <property type="entry name" value="PSEUDAMINIC ACID SYNTHASE"/>
    <property type="match status" value="1"/>
</dbReference>
<dbReference type="SUPFAM" id="SSF51269">
    <property type="entry name" value="AFP III-like domain"/>
    <property type="match status" value="1"/>
</dbReference>
<sequence length="345" mass="38654">MKISNFEIGRNKTFIIAELSANHGNDINIAKETIKAAKEAGADAIKLQTYTADTITMECYNEYFKLDNGSVWDGRFLYDLYKEAHTPWEWHEELIKYANEIDIICFSSPFDKTAVDLLEDLDVPAYKVASFEITDIPLIEYIASKSKPVIISTGIATLRDIDDAVLACRKAGNDQIILLKCTSAYPARIEDANLKTIQNLKETFDVEVGLSDHTLGLTVPIVSVAMGAKVIEKHFILDKSVGGPDASFSLDQNEFKQLVDSVRDAEKAIGKVDYELTEKKKKNRDFSRSLFVVEDIASGEELTEKNVRSIRPGYGLSPKYSKEIYSAVASHDIKRGTPLEWKHIK</sequence>
<dbReference type="CDD" id="cd11615">
    <property type="entry name" value="SAF_NeuB_like"/>
    <property type="match status" value="1"/>
</dbReference>
<proteinExistence type="predicted"/>